<feature type="domain" description="F-box" evidence="1">
    <location>
        <begin position="1"/>
        <end position="48"/>
    </location>
</feature>
<evidence type="ECO:0000313" key="2">
    <source>
        <dbReference type="EMBL" id="PIC42248.1"/>
    </source>
</evidence>
<dbReference type="Pfam" id="PF00646">
    <property type="entry name" value="F-box"/>
    <property type="match status" value="1"/>
</dbReference>
<keyword evidence="3" id="KW-1185">Reference proteome</keyword>
<evidence type="ECO:0000259" key="1">
    <source>
        <dbReference type="PROSITE" id="PS50181"/>
    </source>
</evidence>
<proteinExistence type="predicted"/>
<dbReference type="AlphaFoldDB" id="A0A2G5URS9"/>
<dbReference type="EMBL" id="PDUG01000003">
    <property type="protein sequence ID" value="PIC42248.1"/>
    <property type="molecule type" value="Genomic_DNA"/>
</dbReference>
<dbReference type="PANTHER" id="PTHR21503:SF8">
    <property type="entry name" value="F-BOX ASSOCIATED DOMAIN-CONTAINING PROTEIN-RELATED"/>
    <property type="match status" value="1"/>
</dbReference>
<accession>A0A2G5URS9</accession>
<dbReference type="Proteomes" id="UP000230233">
    <property type="component" value="Chromosome III"/>
</dbReference>
<dbReference type="InterPro" id="IPR001810">
    <property type="entry name" value="F-box_dom"/>
</dbReference>
<protein>
    <recommendedName>
        <fullName evidence="1">F-box domain-containing protein</fullName>
    </recommendedName>
</protein>
<sequence length="359" mass="42035">MILSKYPYLVQQEILHNMEYTDLFLLSFVSTRMKKLIKSSQMNRFKSIGSIVYGVDKKEQPCVYIPDKPFNKTIMRIGDYTETKSDFQLNVYGKIIDFRLFTGYHCLYPVASIHPSQKECVIKSIHNYFLDFFGNYVEYHWRVENFEAVEYYIPTIPQLKNVSFGISMYLNVLFADMKNLEKFFSSSPVLKSIKINPKKTTEPFSPDSKFYQIESIEIQQLRHTFPALLSHFQGKQAFIRCGLCEILDLIAFVNKWKSGEAFQNLEYLTMRIVCDRVSRTKILNGIGPKYIDDAKQPPTHSVPKLQDWSNSNRYTDPIISHCYVVRETDNRVASVSIRSNTLYFGVWNKTEEEFLRMAN</sequence>
<comment type="caution">
    <text evidence="2">The sequence shown here is derived from an EMBL/GenBank/DDBJ whole genome shotgun (WGS) entry which is preliminary data.</text>
</comment>
<dbReference type="PROSITE" id="PS50181">
    <property type="entry name" value="FBOX"/>
    <property type="match status" value="1"/>
</dbReference>
<gene>
    <name evidence="2" type="primary">Cnig_chr_III.g9386</name>
    <name evidence="2" type="ORF">B9Z55_009386</name>
</gene>
<organism evidence="2 3">
    <name type="scientific">Caenorhabditis nigoni</name>
    <dbReference type="NCBI Taxonomy" id="1611254"/>
    <lineage>
        <taxon>Eukaryota</taxon>
        <taxon>Metazoa</taxon>
        <taxon>Ecdysozoa</taxon>
        <taxon>Nematoda</taxon>
        <taxon>Chromadorea</taxon>
        <taxon>Rhabditida</taxon>
        <taxon>Rhabditina</taxon>
        <taxon>Rhabditomorpha</taxon>
        <taxon>Rhabditoidea</taxon>
        <taxon>Rhabditidae</taxon>
        <taxon>Peloderinae</taxon>
        <taxon>Caenorhabditis</taxon>
    </lineage>
</organism>
<dbReference type="PANTHER" id="PTHR21503">
    <property type="entry name" value="F-BOX-CONTAINING HYPOTHETICAL PROTEIN C.ELEGANS"/>
    <property type="match status" value="1"/>
</dbReference>
<evidence type="ECO:0000313" key="3">
    <source>
        <dbReference type="Proteomes" id="UP000230233"/>
    </source>
</evidence>
<reference evidence="3" key="1">
    <citation type="submission" date="2017-10" db="EMBL/GenBank/DDBJ databases">
        <title>Rapid genome shrinkage in a self-fertile nematode reveals novel sperm competition proteins.</title>
        <authorList>
            <person name="Yin D."/>
            <person name="Schwarz E.M."/>
            <person name="Thomas C.G."/>
            <person name="Felde R.L."/>
            <person name="Korf I.F."/>
            <person name="Cutter A.D."/>
            <person name="Schartner C.M."/>
            <person name="Ralston E.J."/>
            <person name="Meyer B.J."/>
            <person name="Haag E.S."/>
        </authorList>
    </citation>
    <scope>NUCLEOTIDE SEQUENCE [LARGE SCALE GENOMIC DNA]</scope>
    <source>
        <strain evidence="3">JU1422</strain>
    </source>
</reference>
<name>A0A2G5URS9_9PELO</name>